<dbReference type="GO" id="GO:1990050">
    <property type="term" value="F:phosphatidic acid transfer activity"/>
    <property type="evidence" value="ECO:0007669"/>
    <property type="project" value="TreeGrafter"/>
</dbReference>
<dbReference type="GO" id="GO:0005634">
    <property type="term" value="C:nucleus"/>
    <property type="evidence" value="ECO:0007669"/>
    <property type="project" value="TreeGrafter"/>
</dbReference>
<comment type="caution">
    <text evidence="4">The sequence shown here is derived from an EMBL/GenBank/DDBJ whole genome shotgun (WGS) entry which is preliminary data.</text>
</comment>
<dbReference type="Proteomes" id="UP000192578">
    <property type="component" value="Unassembled WGS sequence"/>
</dbReference>
<dbReference type="GO" id="GO:0005758">
    <property type="term" value="C:mitochondrial intermembrane space"/>
    <property type="evidence" value="ECO:0007669"/>
    <property type="project" value="TreeGrafter"/>
</dbReference>
<dbReference type="PANTHER" id="PTHR46403">
    <property type="entry name" value="TP53-REGULATED INHIBITOR OF APOPTOSIS 1"/>
    <property type="match status" value="1"/>
</dbReference>
<dbReference type="GO" id="GO:0005829">
    <property type="term" value="C:cytosol"/>
    <property type="evidence" value="ECO:0007669"/>
    <property type="project" value="TreeGrafter"/>
</dbReference>
<keyword evidence="5" id="KW-1185">Reference proteome</keyword>
<keyword evidence="2" id="KW-1015">Disulfide bond</keyword>
<evidence type="ECO:0000256" key="1">
    <source>
        <dbReference type="ARBA" id="ARBA00006196"/>
    </source>
</evidence>
<dbReference type="PANTHER" id="PTHR46403:SF1">
    <property type="entry name" value="TP53-REGULATED INHIBITOR OF APOPTOSIS 1"/>
    <property type="match status" value="1"/>
</dbReference>
<dbReference type="AlphaFoldDB" id="A0A1W0XAL7"/>
<protein>
    <recommendedName>
        <fullName evidence="6">TP53-regulated inhibitor of apoptosis 1</fullName>
    </recommendedName>
</protein>
<dbReference type="OrthoDB" id="19091at2759"/>
<dbReference type="EMBL" id="MTYJ01000006">
    <property type="protein sequence ID" value="OQV24579.1"/>
    <property type="molecule type" value="Genomic_DNA"/>
</dbReference>
<reference evidence="5" key="1">
    <citation type="submission" date="2017-01" db="EMBL/GenBank/DDBJ databases">
        <title>Comparative genomics of anhydrobiosis in the tardigrade Hypsibius dujardini.</title>
        <authorList>
            <person name="Yoshida Y."/>
            <person name="Koutsovoulos G."/>
            <person name="Laetsch D."/>
            <person name="Stevens L."/>
            <person name="Kumar S."/>
            <person name="Horikawa D."/>
            <person name="Ishino K."/>
            <person name="Komine S."/>
            <person name="Tomita M."/>
            <person name="Blaxter M."/>
            <person name="Arakawa K."/>
        </authorList>
    </citation>
    <scope>NUCLEOTIDE SEQUENCE [LARGE SCALE GENOMIC DNA]</scope>
    <source>
        <strain evidence="5">Z151</strain>
    </source>
</reference>
<comment type="similarity">
    <text evidence="1">Belongs to the TRIAP1/MDM35 family.</text>
</comment>
<proteinExistence type="inferred from homology"/>
<evidence type="ECO:0008006" key="6">
    <source>
        <dbReference type="Google" id="ProtNLM"/>
    </source>
</evidence>
<dbReference type="GO" id="GO:0045332">
    <property type="term" value="P:phospholipid translocation"/>
    <property type="evidence" value="ECO:0007669"/>
    <property type="project" value="TreeGrafter"/>
</dbReference>
<dbReference type="InterPro" id="IPR007918">
    <property type="entry name" value="MDM35_apoptosis"/>
</dbReference>
<sequence>MDSVCEECTDAKRKYDSCFNKWFSERFLNGHTDLQQCDELFKTYQECLKKGLVDKKIDLGDMNRTVLGSEEDKLGEPKRPEKLG</sequence>
<name>A0A1W0XAL7_HYPEX</name>
<gene>
    <name evidence="4" type="ORF">BV898_01639</name>
</gene>
<dbReference type="Pfam" id="PF05254">
    <property type="entry name" value="UPF0203"/>
    <property type="match status" value="1"/>
</dbReference>
<evidence type="ECO:0000313" key="4">
    <source>
        <dbReference type="EMBL" id="OQV24579.1"/>
    </source>
</evidence>
<organism evidence="4 5">
    <name type="scientific">Hypsibius exemplaris</name>
    <name type="common">Freshwater tardigrade</name>
    <dbReference type="NCBI Taxonomy" id="2072580"/>
    <lineage>
        <taxon>Eukaryota</taxon>
        <taxon>Metazoa</taxon>
        <taxon>Ecdysozoa</taxon>
        <taxon>Tardigrada</taxon>
        <taxon>Eutardigrada</taxon>
        <taxon>Parachela</taxon>
        <taxon>Hypsibioidea</taxon>
        <taxon>Hypsibiidae</taxon>
        <taxon>Hypsibius</taxon>
    </lineage>
</organism>
<comment type="catalytic activity">
    <reaction evidence="3">
        <text>a 1,2-diacyl-sn-glycero-3-phosphate(in) = a 1,2-diacyl-sn-glycero-3-phosphate(out)</text>
        <dbReference type="Rhea" id="RHEA:36435"/>
        <dbReference type="ChEBI" id="CHEBI:58608"/>
    </reaction>
</comment>
<dbReference type="PROSITE" id="PS51808">
    <property type="entry name" value="CHCH"/>
    <property type="match status" value="1"/>
</dbReference>
<evidence type="ECO:0000256" key="2">
    <source>
        <dbReference type="ARBA" id="ARBA00023157"/>
    </source>
</evidence>
<evidence type="ECO:0000256" key="3">
    <source>
        <dbReference type="ARBA" id="ARBA00023706"/>
    </source>
</evidence>
<accession>A0A1W0XAL7</accession>
<evidence type="ECO:0000313" key="5">
    <source>
        <dbReference type="Proteomes" id="UP000192578"/>
    </source>
</evidence>